<accession>A0AAW2FPS4</accession>
<feature type="compositionally biased region" description="Polar residues" evidence="1">
    <location>
        <begin position="86"/>
        <end position="101"/>
    </location>
</feature>
<sequence>MPKWIVVIHQSGYCHQASCTYIFASNETRGSKSVGSAARGVDHPGQHVPAIHSCTRSPKRLPPSRFPPRRPSRTRANSTSRRRNSHPSTFPKSVYSSHLRK</sequence>
<evidence type="ECO:0000313" key="2">
    <source>
        <dbReference type="EMBL" id="KAL0117130.1"/>
    </source>
</evidence>
<evidence type="ECO:0000256" key="1">
    <source>
        <dbReference type="SAM" id="MobiDB-lite"/>
    </source>
</evidence>
<feature type="region of interest" description="Disordered" evidence="1">
    <location>
        <begin position="30"/>
        <end position="101"/>
    </location>
</feature>
<comment type="caution">
    <text evidence="2">The sequence shown here is derived from an EMBL/GenBank/DDBJ whole genome shotgun (WGS) entry which is preliminary data.</text>
</comment>
<protein>
    <submittedName>
        <fullName evidence="2">Uncharacterized protein</fullName>
    </submittedName>
</protein>
<keyword evidence="3" id="KW-1185">Reference proteome</keyword>
<name>A0AAW2FPS4_9HYME</name>
<organism evidence="2 3">
    <name type="scientific">Cardiocondyla obscurior</name>
    <dbReference type="NCBI Taxonomy" id="286306"/>
    <lineage>
        <taxon>Eukaryota</taxon>
        <taxon>Metazoa</taxon>
        <taxon>Ecdysozoa</taxon>
        <taxon>Arthropoda</taxon>
        <taxon>Hexapoda</taxon>
        <taxon>Insecta</taxon>
        <taxon>Pterygota</taxon>
        <taxon>Neoptera</taxon>
        <taxon>Endopterygota</taxon>
        <taxon>Hymenoptera</taxon>
        <taxon>Apocrita</taxon>
        <taxon>Aculeata</taxon>
        <taxon>Formicoidea</taxon>
        <taxon>Formicidae</taxon>
        <taxon>Myrmicinae</taxon>
        <taxon>Cardiocondyla</taxon>
    </lineage>
</organism>
<dbReference type="EMBL" id="JADYXP020000009">
    <property type="protein sequence ID" value="KAL0117130.1"/>
    <property type="molecule type" value="Genomic_DNA"/>
</dbReference>
<proteinExistence type="predicted"/>
<dbReference type="AlphaFoldDB" id="A0AAW2FPS4"/>
<gene>
    <name evidence="2" type="ORF">PUN28_010162</name>
</gene>
<evidence type="ECO:0000313" key="3">
    <source>
        <dbReference type="Proteomes" id="UP001430953"/>
    </source>
</evidence>
<reference evidence="2 3" key="1">
    <citation type="submission" date="2023-03" db="EMBL/GenBank/DDBJ databases">
        <title>High recombination rates correlate with genetic variation in Cardiocondyla obscurior ants.</title>
        <authorList>
            <person name="Errbii M."/>
        </authorList>
    </citation>
    <scope>NUCLEOTIDE SEQUENCE [LARGE SCALE GENOMIC DNA]</scope>
    <source>
        <strain evidence="2">Alpha-2009</strain>
        <tissue evidence="2">Whole body</tissue>
    </source>
</reference>
<dbReference type="Proteomes" id="UP001430953">
    <property type="component" value="Unassembled WGS sequence"/>
</dbReference>